<evidence type="ECO:0000313" key="1">
    <source>
        <dbReference type="EMBL" id="SPS04864.1"/>
    </source>
</evidence>
<organism evidence="1">
    <name type="scientific">Candidatus Nitrotoga fabula</name>
    <dbReference type="NCBI Taxonomy" id="2182327"/>
    <lineage>
        <taxon>Bacteria</taxon>
        <taxon>Pseudomonadati</taxon>
        <taxon>Pseudomonadota</taxon>
        <taxon>Betaproteobacteria</taxon>
        <taxon>Nitrosomonadales</taxon>
        <taxon>Gallionellaceae</taxon>
        <taxon>Candidatus Nitrotoga</taxon>
    </lineage>
</organism>
<accession>A0A2X0RB95</accession>
<name>A0A2X0RB95_9PROT</name>
<protein>
    <submittedName>
        <fullName evidence="1">Uncharacterized protein</fullName>
    </submittedName>
</protein>
<gene>
    <name evidence="1" type="ORF">NITFAB_0453</name>
</gene>
<proteinExistence type="predicted"/>
<reference evidence="1" key="1">
    <citation type="submission" date="2018-05" db="EMBL/GenBank/DDBJ databases">
        <authorList>
            <person name="Lanie J.A."/>
            <person name="Ng W.-L."/>
            <person name="Kazmierczak K.M."/>
            <person name="Andrzejewski T.M."/>
            <person name="Davidsen T.M."/>
            <person name="Wayne K.J."/>
            <person name="Tettelin H."/>
            <person name="Glass J.I."/>
            <person name="Rusch D."/>
            <person name="Podicherti R."/>
            <person name="Tsui H.-C.T."/>
            <person name="Winkler M.E."/>
        </authorList>
    </citation>
    <scope>NUCLEOTIDE SEQUENCE</scope>
    <source>
        <strain evidence="1">KNB</strain>
    </source>
</reference>
<dbReference type="AlphaFoldDB" id="A0A2X0RB95"/>
<dbReference type="EMBL" id="LS423452">
    <property type="protein sequence ID" value="SPS04864.1"/>
    <property type="molecule type" value="Genomic_DNA"/>
</dbReference>
<sequence>MPAKTDTLSLIAWPTSMAFKT</sequence>